<dbReference type="Pfam" id="PF00528">
    <property type="entry name" value="BPD_transp_1"/>
    <property type="match status" value="1"/>
</dbReference>
<dbReference type="PANTHER" id="PTHR43005">
    <property type="entry name" value="BLR7065 PROTEIN"/>
    <property type="match status" value="1"/>
</dbReference>
<feature type="transmembrane region" description="Helical" evidence="7">
    <location>
        <begin position="222"/>
        <end position="242"/>
    </location>
</feature>
<feature type="domain" description="ABC transmembrane type-1" evidence="8">
    <location>
        <begin position="82"/>
        <end position="295"/>
    </location>
</feature>
<dbReference type="RefSeq" id="WP_195867260.1">
    <property type="nucleotide sequence ID" value="NZ_JADPKZ010000033.1"/>
</dbReference>
<evidence type="ECO:0000256" key="1">
    <source>
        <dbReference type="ARBA" id="ARBA00004651"/>
    </source>
</evidence>
<evidence type="ECO:0000256" key="3">
    <source>
        <dbReference type="ARBA" id="ARBA00022475"/>
    </source>
</evidence>
<dbReference type="Gene3D" id="1.10.3720.10">
    <property type="entry name" value="MetI-like"/>
    <property type="match status" value="1"/>
</dbReference>
<dbReference type="InterPro" id="IPR000515">
    <property type="entry name" value="MetI-like"/>
</dbReference>
<evidence type="ECO:0000259" key="8">
    <source>
        <dbReference type="PROSITE" id="PS50928"/>
    </source>
</evidence>
<dbReference type="CDD" id="cd06261">
    <property type="entry name" value="TM_PBP2"/>
    <property type="match status" value="1"/>
</dbReference>
<feature type="transmembrane region" description="Helical" evidence="7">
    <location>
        <begin position="169"/>
        <end position="193"/>
    </location>
</feature>
<feature type="transmembrane region" description="Helical" evidence="7">
    <location>
        <begin position="86"/>
        <end position="108"/>
    </location>
</feature>
<dbReference type="EMBL" id="JADPKZ010000033">
    <property type="protein sequence ID" value="MBF8377140.1"/>
    <property type="molecule type" value="Genomic_DNA"/>
</dbReference>
<organism evidence="9 10">
    <name type="scientific">Alicyclobacillus mali</name>
    <name type="common">ex Roth et al. 2021</name>
    <dbReference type="NCBI Taxonomy" id="1123961"/>
    <lineage>
        <taxon>Bacteria</taxon>
        <taxon>Bacillati</taxon>
        <taxon>Bacillota</taxon>
        <taxon>Bacilli</taxon>
        <taxon>Bacillales</taxon>
        <taxon>Alicyclobacillaceae</taxon>
        <taxon>Alicyclobacillus</taxon>
    </lineage>
</organism>
<evidence type="ECO:0000256" key="7">
    <source>
        <dbReference type="RuleBase" id="RU363032"/>
    </source>
</evidence>
<keyword evidence="4 7" id="KW-0812">Transmembrane</keyword>
<dbReference type="SUPFAM" id="SSF161098">
    <property type="entry name" value="MetI-like"/>
    <property type="match status" value="1"/>
</dbReference>
<keyword evidence="2 7" id="KW-0813">Transport</keyword>
<comment type="subcellular location">
    <subcellularLocation>
        <location evidence="1 7">Cell membrane</location>
        <topology evidence="1 7">Multi-pass membrane protein</topology>
    </subcellularLocation>
</comment>
<protein>
    <submittedName>
        <fullName evidence="9">Sugar ABC transporter permease</fullName>
    </submittedName>
</protein>
<comment type="similarity">
    <text evidence="7">Belongs to the binding-protein-dependent transport system permease family.</text>
</comment>
<dbReference type="Proteomes" id="UP000642910">
    <property type="component" value="Unassembled WGS sequence"/>
</dbReference>
<evidence type="ECO:0000256" key="6">
    <source>
        <dbReference type="ARBA" id="ARBA00023136"/>
    </source>
</evidence>
<feature type="transmembrane region" description="Helical" evidence="7">
    <location>
        <begin position="120"/>
        <end position="140"/>
    </location>
</feature>
<reference evidence="9 10" key="1">
    <citation type="submission" date="2020-11" db="EMBL/GenBank/DDBJ databases">
        <title>Genomic insight of Alicyclobacillus mali FL 18 reveals a new arsenic-resistant strain, with potential in environmental biotechnology.</title>
        <authorList>
            <person name="Fiorentino G."/>
            <person name="Gallo G."/>
            <person name="Aulitto M."/>
        </authorList>
    </citation>
    <scope>NUCLEOTIDE SEQUENCE [LARGE SCALE GENOMIC DNA]</scope>
    <source>
        <strain evidence="9 10">FL 18</strain>
    </source>
</reference>
<evidence type="ECO:0000256" key="2">
    <source>
        <dbReference type="ARBA" id="ARBA00022448"/>
    </source>
</evidence>
<evidence type="ECO:0000313" key="9">
    <source>
        <dbReference type="EMBL" id="MBF8377140.1"/>
    </source>
</evidence>
<gene>
    <name evidence="9" type="ORF">IW967_04545</name>
</gene>
<name>A0ABS0F1H8_9BACL</name>
<evidence type="ECO:0000256" key="4">
    <source>
        <dbReference type="ARBA" id="ARBA00022692"/>
    </source>
</evidence>
<feature type="transmembrane region" description="Helical" evidence="7">
    <location>
        <begin position="279"/>
        <end position="298"/>
    </location>
</feature>
<keyword evidence="3" id="KW-1003">Cell membrane</keyword>
<dbReference type="PROSITE" id="PS50928">
    <property type="entry name" value="ABC_TM1"/>
    <property type="match status" value="1"/>
</dbReference>
<keyword evidence="6 7" id="KW-0472">Membrane</keyword>
<evidence type="ECO:0000256" key="5">
    <source>
        <dbReference type="ARBA" id="ARBA00022989"/>
    </source>
</evidence>
<accession>A0ABS0F1H8</accession>
<feature type="transmembrane region" description="Helical" evidence="7">
    <location>
        <begin position="26"/>
        <end position="48"/>
    </location>
</feature>
<keyword evidence="10" id="KW-1185">Reference proteome</keyword>
<proteinExistence type="inferred from homology"/>
<keyword evidence="5 7" id="KW-1133">Transmembrane helix</keyword>
<dbReference type="PANTHER" id="PTHR43005:SF1">
    <property type="entry name" value="SPERMIDINE_PUTRESCINE TRANSPORT SYSTEM PERMEASE PROTEIN"/>
    <property type="match status" value="1"/>
</dbReference>
<dbReference type="InterPro" id="IPR035906">
    <property type="entry name" value="MetI-like_sf"/>
</dbReference>
<evidence type="ECO:0000313" key="10">
    <source>
        <dbReference type="Proteomes" id="UP000642910"/>
    </source>
</evidence>
<sequence length="304" mass="34154">MNDQGRVETVLTSSRPHVRKEDMFKYILLVPMFVLLLLLFVYPIVYALHSTFESYMYGRATGYAGVQNWIDVFHDGSFWASFGRTIAYSVIAIPIELIFSMVLALAYSHITGFIGGILRTIAVLPFIVMPIVTGIIWKLIFLPNFGVADAIEVAMGLKPLDWLGTNKGAVAAVIIMDFWMWIPFLFLIILAGLQALPEEPFEAALVDGANVWQRFFKITLPLLRQTLMVAVILRIIDAFRIFDQVYSMTGGGPGVATQFLSLHVADVAFDQTDFGHASVQLFIIFVIMLCLVSIFYVLSERYTK</sequence>
<comment type="caution">
    <text evidence="9">The sequence shown here is derived from an EMBL/GenBank/DDBJ whole genome shotgun (WGS) entry which is preliminary data.</text>
</comment>